<dbReference type="SUPFAM" id="SSF53335">
    <property type="entry name" value="S-adenosyl-L-methionine-dependent methyltransferases"/>
    <property type="match status" value="1"/>
</dbReference>
<reference evidence="12 13" key="1">
    <citation type="submission" date="2016-04" db="EMBL/GenBank/DDBJ databases">
        <title>A degradative enzymes factory behind the ericoid mycorrhizal symbiosis.</title>
        <authorList>
            <consortium name="DOE Joint Genome Institute"/>
            <person name="Martino E."/>
            <person name="Morin E."/>
            <person name="Grelet G."/>
            <person name="Kuo A."/>
            <person name="Kohler A."/>
            <person name="Daghino S."/>
            <person name="Barry K."/>
            <person name="Choi C."/>
            <person name="Cichocki N."/>
            <person name="Clum A."/>
            <person name="Copeland A."/>
            <person name="Hainaut M."/>
            <person name="Haridas S."/>
            <person name="Labutti K."/>
            <person name="Lindquist E."/>
            <person name="Lipzen A."/>
            <person name="Khouja H.-R."/>
            <person name="Murat C."/>
            <person name="Ohm R."/>
            <person name="Olson A."/>
            <person name="Spatafora J."/>
            <person name="Veneault-Fourrey C."/>
            <person name="Henrissat B."/>
            <person name="Grigoriev I."/>
            <person name="Martin F."/>
            <person name="Perotto S."/>
        </authorList>
    </citation>
    <scope>NUCLEOTIDE SEQUENCE [LARGE SCALE GENOMIC DNA]</scope>
    <source>
        <strain evidence="12 13">F</strain>
    </source>
</reference>
<feature type="active site" description="Proton donor; for dehydratase activity" evidence="8">
    <location>
        <position position="1097"/>
    </location>
</feature>
<dbReference type="Gene3D" id="3.90.180.10">
    <property type="entry name" value="Medium-chain alcohol dehydrogenases, catalytic domain"/>
    <property type="match status" value="1"/>
</dbReference>
<dbReference type="InterPro" id="IPR049552">
    <property type="entry name" value="PKS_DH_N"/>
</dbReference>
<dbReference type="InterPro" id="IPR036291">
    <property type="entry name" value="NAD(P)-bd_dom_sf"/>
</dbReference>
<evidence type="ECO:0000313" key="12">
    <source>
        <dbReference type="EMBL" id="PMD46834.1"/>
    </source>
</evidence>
<dbReference type="Pfam" id="PF00550">
    <property type="entry name" value="PP-binding"/>
    <property type="match status" value="1"/>
</dbReference>
<keyword evidence="3" id="KW-0489">Methyltransferase</keyword>
<dbReference type="InterPro" id="IPR014031">
    <property type="entry name" value="Ketoacyl_synth_C"/>
</dbReference>
<feature type="domain" description="Carrier" evidence="9">
    <location>
        <begin position="2392"/>
        <end position="2474"/>
    </location>
</feature>
<dbReference type="Pfam" id="PF08240">
    <property type="entry name" value="ADH_N"/>
    <property type="match status" value="1"/>
</dbReference>
<dbReference type="SUPFAM" id="SSF53901">
    <property type="entry name" value="Thiolase-like"/>
    <property type="match status" value="1"/>
</dbReference>
<dbReference type="CDD" id="cd05195">
    <property type="entry name" value="enoyl_red"/>
    <property type="match status" value="1"/>
</dbReference>
<dbReference type="InterPro" id="IPR036736">
    <property type="entry name" value="ACP-like_sf"/>
</dbReference>
<keyword evidence="2" id="KW-0597">Phosphoprotein</keyword>
<dbReference type="InterPro" id="IPR020843">
    <property type="entry name" value="ER"/>
</dbReference>
<keyword evidence="4" id="KW-0808">Transferase</keyword>
<evidence type="ECO:0000259" key="11">
    <source>
        <dbReference type="PROSITE" id="PS52019"/>
    </source>
</evidence>
<keyword evidence="13" id="KW-1185">Reference proteome</keyword>
<dbReference type="GO" id="GO:1901336">
    <property type="term" value="P:lactone biosynthetic process"/>
    <property type="evidence" value="ECO:0007669"/>
    <property type="project" value="UniProtKB-ARBA"/>
</dbReference>
<dbReference type="InterPro" id="IPR011032">
    <property type="entry name" value="GroES-like_sf"/>
</dbReference>
<dbReference type="Gene3D" id="3.40.50.720">
    <property type="entry name" value="NAD(P)-binding Rossmann-like Domain"/>
    <property type="match status" value="2"/>
</dbReference>
<dbReference type="InterPro" id="IPR016035">
    <property type="entry name" value="Acyl_Trfase/lysoPLipase"/>
</dbReference>
<evidence type="ECO:0000256" key="6">
    <source>
        <dbReference type="ARBA" id="ARBA00023268"/>
    </source>
</evidence>
<dbReference type="InterPro" id="IPR013968">
    <property type="entry name" value="PKS_KR"/>
</dbReference>
<dbReference type="GO" id="GO:0032259">
    <property type="term" value="P:methylation"/>
    <property type="evidence" value="ECO:0007669"/>
    <property type="project" value="UniProtKB-KW"/>
</dbReference>
<dbReference type="Gene3D" id="3.40.50.150">
    <property type="entry name" value="Vaccinia Virus protein VP39"/>
    <property type="match status" value="1"/>
</dbReference>
<evidence type="ECO:0000256" key="1">
    <source>
        <dbReference type="ARBA" id="ARBA00022450"/>
    </source>
</evidence>
<dbReference type="Gene3D" id="3.10.129.110">
    <property type="entry name" value="Polyketide synthase dehydratase"/>
    <property type="match status" value="1"/>
</dbReference>
<dbReference type="Gene3D" id="1.10.1200.10">
    <property type="entry name" value="ACP-like"/>
    <property type="match status" value="1"/>
</dbReference>
<dbReference type="GO" id="GO:0004312">
    <property type="term" value="F:fatty acid synthase activity"/>
    <property type="evidence" value="ECO:0007669"/>
    <property type="project" value="TreeGrafter"/>
</dbReference>
<evidence type="ECO:0000256" key="3">
    <source>
        <dbReference type="ARBA" id="ARBA00022603"/>
    </source>
</evidence>
<dbReference type="InterPro" id="IPR029063">
    <property type="entry name" value="SAM-dependent_MTases_sf"/>
</dbReference>
<feature type="domain" description="Ketosynthase family 3 (KS3)" evidence="10">
    <location>
        <begin position="1"/>
        <end position="416"/>
    </location>
</feature>
<dbReference type="GO" id="GO:0031177">
    <property type="term" value="F:phosphopantetheine binding"/>
    <property type="evidence" value="ECO:0007669"/>
    <property type="project" value="InterPro"/>
</dbReference>
<dbReference type="SUPFAM" id="SSF50129">
    <property type="entry name" value="GroES-like"/>
    <property type="match status" value="1"/>
</dbReference>
<dbReference type="InterPro" id="IPR020806">
    <property type="entry name" value="PKS_PP-bd"/>
</dbReference>
<dbReference type="GO" id="GO:0016491">
    <property type="term" value="F:oxidoreductase activity"/>
    <property type="evidence" value="ECO:0007669"/>
    <property type="project" value="InterPro"/>
</dbReference>
<dbReference type="PROSITE" id="PS52019">
    <property type="entry name" value="PKS_MFAS_DH"/>
    <property type="match status" value="1"/>
</dbReference>
<dbReference type="InterPro" id="IPR049900">
    <property type="entry name" value="PKS_mFAS_DH"/>
</dbReference>
<evidence type="ECO:0000256" key="2">
    <source>
        <dbReference type="ARBA" id="ARBA00022553"/>
    </source>
</evidence>
<keyword evidence="1" id="KW-0596">Phosphopantetheine</keyword>
<dbReference type="InterPro" id="IPR032821">
    <property type="entry name" value="PKS_assoc"/>
</dbReference>
<feature type="region of interest" description="N-terminal hotdog fold" evidence="8">
    <location>
        <begin position="898"/>
        <end position="1026"/>
    </location>
</feature>
<dbReference type="InterPro" id="IPR013217">
    <property type="entry name" value="Methyltransf_12"/>
</dbReference>
<dbReference type="GO" id="GO:0006633">
    <property type="term" value="P:fatty acid biosynthetic process"/>
    <property type="evidence" value="ECO:0007669"/>
    <property type="project" value="TreeGrafter"/>
</dbReference>
<name>A0A2J6S7U4_HYAVF</name>
<feature type="domain" description="PKS/mFAS DH" evidence="11">
    <location>
        <begin position="898"/>
        <end position="1180"/>
    </location>
</feature>
<dbReference type="EMBL" id="KZ613939">
    <property type="protein sequence ID" value="PMD46834.1"/>
    <property type="molecule type" value="Genomic_DNA"/>
</dbReference>
<feature type="region of interest" description="C-terminal hotdog fold" evidence="8">
    <location>
        <begin position="1036"/>
        <end position="1180"/>
    </location>
</feature>
<dbReference type="STRING" id="1149755.A0A2J6S7U4"/>
<dbReference type="Pfam" id="PF00698">
    <property type="entry name" value="Acyl_transf_1"/>
    <property type="match status" value="1"/>
</dbReference>
<dbReference type="Pfam" id="PF08659">
    <property type="entry name" value="KR"/>
    <property type="match status" value="1"/>
</dbReference>
<dbReference type="InterPro" id="IPR057326">
    <property type="entry name" value="KR_dom"/>
</dbReference>
<dbReference type="SUPFAM" id="SSF47336">
    <property type="entry name" value="ACP-like"/>
    <property type="match status" value="1"/>
</dbReference>
<evidence type="ECO:0000256" key="4">
    <source>
        <dbReference type="ARBA" id="ARBA00022679"/>
    </source>
</evidence>
<gene>
    <name evidence="12" type="ORF">L207DRAFT_451403</name>
</gene>
<dbReference type="InterPro" id="IPR001227">
    <property type="entry name" value="Ac_transferase_dom_sf"/>
</dbReference>
<dbReference type="CDD" id="cd00833">
    <property type="entry name" value="PKS"/>
    <property type="match status" value="1"/>
</dbReference>
<dbReference type="PANTHER" id="PTHR43775">
    <property type="entry name" value="FATTY ACID SYNTHASE"/>
    <property type="match status" value="1"/>
</dbReference>
<dbReference type="Pfam" id="PF02801">
    <property type="entry name" value="Ketoacyl-synt_C"/>
    <property type="match status" value="1"/>
</dbReference>
<dbReference type="FunFam" id="3.40.50.720:FF:000209">
    <property type="entry name" value="Polyketide synthase Pks12"/>
    <property type="match status" value="1"/>
</dbReference>
<dbReference type="InterPro" id="IPR009081">
    <property type="entry name" value="PP-bd_ACP"/>
</dbReference>
<dbReference type="SUPFAM" id="SSF51735">
    <property type="entry name" value="NAD(P)-binding Rossmann-fold domains"/>
    <property type="match status" value="2"/>
</dbReference>
<dbReference type="SMART" id="SM00826">
    <property type="entry name" value="PKS_DH"/>
    <property type="match status" value="1"/>
</dbReference>
<protein>
    <submittedName>
        <fullName evidence="12">Uncharacterized protein</fullName>
    </submittedName>
</protein>
<evidence type="ECO:0000256" key="8">
    <source>
        <dbReference type="PROSITE-ProRule" id="PRU01363"/>
    </source>
</evidence>
<keyword evidence="7" id="KW-0012">Acyltransferase</keyword>
<dbReference type="InterPro" id="IPR049551">
    <property type="entry name" value="PKS_DH_C"/>
</dbReference>
<dbReference type="InterPro" id="IPR016039">
    <property type="entry name" value="Thiolase-like"/>
</dbReference>
<sequence>MAIIGCGMRLPGGVRDGEAFWDFLVNKQEGRCRVPANRYNIDAFYGPGKQGRVASEYGHFLEDIDLAEIDAHFWSMTAAEIKDMDPQQRLALEVVYECLQNSGTTKCEGKKIGTYFGIFGEDWANMQTRETLETTIYRVSGYGDFALANRVSYEFGFQGPSMVLRTACSSSLTGLHEACMALQSGECESAIVGGTNMILNPQMTSAMSSQSVMAPDGRCKTFDASADGYARAEAVVAIHIKKLSDAIRDNDPVRAVIRSTCLNSDGRTANMSQPSSASHAELIRKSHQLAGITDFGLTAMIECHGTGTLVGDPVEASAVASVFSEKGILIGSVKPNVGHSEGASGITSVIKMMLSLEKNQIPPNRNFETPNPKIPFEEAKLKVPVELTEWPKDRAERVGVNSFGIGGANAHVLMESAKAAGVASREASIQPNDRVAGDDFSLLTFSGNDPEALQAVVQSYEAYLKAHPERLQDLSYTLAARREPLPHRTYAVVSHSKLTESFKVVPAERVGASKAQLVYVFTGQGAQWAGMGAGLIERSGLFQTTIKRLDRVLQSCNPPATWSLADELCKPEAESRLGEAEFSQPCCTAVQLALVDVLCNWGLHPQKVVGHSSGEIAGGYASGAISADDAIRIAYYRGLAAKELAAMSDTTMQKGGMAAIGLGRQVIIPFLKPGVMIACENSPNSVTLSGDLDALVKVMESIKEAHPDTLVRQLRVDCAYHSHHMKRVSSSYKAMLEGIKYKHPTVPFYSSVTADLLEETTPLDAEYWTRNLTSPVLFSQAVSQMVKDNKGPASPHSLFLEVGPHSALAAPLRQIFRANSSSNVHYSQTLVRKQSASASLLATAGTLFQQGVDVDFTKIVGTGRVLVDLPTYPWQRSGPYWSESRVSKAWRLGEHAHHDILGSQVAEIGGAHPTWRNLLSLDDVPWVRDHKVGEEIIFPGAGYVAMAGEAIRQLTGSTDFTVREVTIGNALSMHEGTSAEIITTAKPARLTTSLESQWYEFSISSLRNDVWIKHAFGQVRAGTSFTEPTPEISSLQREVDSDKWYSVMKRAGLFYEGKFHGLENITAAVTSHQAVAQVENETVVNGSPYSLSPSTMDCAFQLFSVAAFQGLSRLFSHLAVPTYIGELYVKSAAGKITVAADAKATRRGALHGNAVGVIDGEVVLRLKDLRLFPLDQTADSRGDDPHGAAEFVWRPDVNLIDNNLLMKPRSGADYLNRVYGPKADKLGLACMVETSVQLEGVEPSQEFLQKYRTWLGKMRQQAIDNTYPNVDCGPEIAAMSSKDRVALIEDIYNTLKSTEVWAVATSAYRIFHACKDIFSGETNPLSLLLEDDALSGIYDLGRITDVSEFFVLSAHYKPKLRILEIGAGTGGTTNIILPTLRSSHGARMYYSYTYTDISTGFFVAAKDRFKDYDAIEYKILDITADPVEQGFEPHSYDVVVASNVLHATPRITETLKNVHQLLAPRGRLFLQELNPRTKWINYIMGTLPGWWLGEADGRRDEPYLAPEGWDVRLREAGFDGVQALHFDQEFNANMIAVSAPAPLLREGKVTLLCLDPTSSRVLDVKRVLKEKGGVEAELYLFGSETAPVSGQDIVAVMDVERPFFHDMSEVEYEKFKHLLSEVKGGILWVTGAAQVKAQDPRYAVALGLARTVRNETEIEFGTFEMDRFDETSWDALVGVLSEFQSRPLTDDPVASEFKPNLEWAIADGMVHVGRFHWTSINKELVTLGATGSARKLDIGKRGLLSSLYWRQHAPPAELTGNMVQIKTRTVGLNFRDVLVSMGIVEGQGYAGMDDDGLGCESAGIVEKVGPDVKGLVPGDRVMPFGAGTFTTLLTTSEPMCVKIPDELSFDEAATMAAVYVTVIHSLIDKAQLEAGQSVLIHSACGGVGIAAIQVSRMLGAEIYCTVGNEDKVQYLMREFNIPREHIFNSRDITFLRDVLAATNGRGVDVVLNSLSGELLHASWQCVAEFGCMIEVGKRDLIGKGALALDVFQLNRSYFGVDLAHIGIERPTVASRLLQKTMAMYEQGHIQPIRPITRFAAADIEDAMRFMQKGTHIGKVVITFPETADELDSPQSHKAKFQLRDDASYVLVGGLGGIGQAVAVWMAEAGARELIFLSRSAEALGRYEKFVQELAALGCSAVMVSGSVANKADVSRAIESATRPIRGVMHMSMALNDSAFATMGYDAWQDTMAPKVQGAWNIHEVLEQRKVPLDFLVLVSSVSGFFGQRGQANYAAANTFLDAFSQYRHAHGLPCATIDLGVVEDIGYVSRNPRVLNHFQTTSTHVLHESDVLESLQVLIARSIESEAAGKPTAASTVATPGQYEFINKSQLGIGFRSTQPLVSPTNRTIWKRDLSMALYYNLENASPLGGSSSGGNQALKQFLQSAASDPSQLSTDEAAEFLATQIGLTLCGFMLRSEDTLDISLPLSALGLDSLVAVELRNWFRQTFGFEVSVLQVMEAPSLVALGRQTAERIAAKYASPEELVPVVHGEEWKVDRQVKVP</sequence>
<evidence type="ECO:0000256" key="5">
    <source>
        <dbReference type="ARBA" id="ARBA00022857"/>
    </source>
</evidence>
<dbReference type="InterPro" id="IPR014043">
    <property type="entry name" value="Acyl_transferase_dom"/>
</dbReference>
<dbReference type="Gene3D" id="3.40.47.10">
    <property type="match status" value="1"/>
</dbReference>
<dbReference type="SUPFAM" id="SSF55048">
    <property type="entry name" value="Probable ACP-binding domain of malonyl-CoA ACP transacylase"/>
    <property type="match status" value="1"/>
</dbReference>
<accession>A0A2J6S7U4</accession>
<dbReference type="Pfam" id="PF13602">
    <property type="entry name" value="ADH_zinc_N_2"/>
    <property type="match status" value="1"/>
</dbReference>
<dbReference type="SMART" id="SM00822">
    <property type="entry name" value="PKS_KR"/>
    <property type="match status" value="1"/>
</dbReference>
<dbReference type="SMART" id="SM00825">
    <property type="entry name" value="PKS_KS"/>
    <property type="match status" value="1"/>
</dbReference>
<keyword evidence="6" id="KW-0511">Multifunctional enzyme</keyword>
<dbReference type="InterPro" id="IPR050091">
    <property type="entry name" value="PKS_NRPS_Biosynth_Enz"/>
</dbReference>
<dbReference type="Pfam" id="PF08242">
    <property type="entry name" value="Methyltransf_12"/>
    <property type="match status" value="1"/>
</dbReference>
<evidence type="ECO:0000259" key="9">
    <source>
        <dbReference type="PROSITE" id="PS50075"/>
    </source>
</evidence>
<evidence type="ECO:0000313" key="13">
    <source>
        <dbReference type="Proteomes" id="UP000235786"/>
    </source>
</evidence>
<dbReference type="InterPro" id="IPR020841">
    <property type="entry name" value="PKS_Beta-ketoAc_synthase_dom"/>
</dbReference>
<dbReference type="PROSITE" id="PS00012">
    <property type="entry name" value="PHOSPHOPANTETHEINE"/>
    <property type="match status" value="1"/>
</dbReference>
<dbReference type="PROSITE" id="PS52004">
    <property type="entry name" value="KS3_2"/>
    <property type="match status" value="1"/>
</dbReference>
<dbReference type="Pfam" id="PF21089">
    <property type="entry name" value="PKS_DH_N"/>
    <property type="match status" value="1"/>
</dbReference>
<dbReference type="PROSITE" id="PS50075">
    <property type="entry name" value="CARRIER"/>
    <property type="match status" value="1"/>
</dbReference>
<dbReference type="InterPro" id="IPR042104">
    <property type="entry name" value="PKS_dehydratase_sf"/>
</dbReference>
<dbReference type="Proteomes" id="UP000235786">
    <property type="component" value="Unassembled WGS sequence"/>
</dbReference>
<dbReference type="GO" id="GO:0044550">
    <property type="term" value="P:secondary metabolite biosynthetic process"/>
    <property type="evidence" value="ECO:0007669"/>
    <property type="project" value="TreeGrafter"/>
</dbReference>
<dbReference type="GO" id="GO:0008168">
    <property type="term" value="F:methyltransferase activity"/>
    <property type="evidence" value="ECO:0007669"/>
    <property type="project" value="UniProtKB-KW"/>
</dbReference>
<dbReference type="OrthoDB" id="329835at2759"/>
<organism evidence="12 13">
    <name type="scientific">Hyaloscypha variabilis (strain UAMH 11265 / GT02V1 / F)</name>
    <name type="common">Meliniomyces variabilis</name>
    <dbReference type="NCBI Taxonomy" id="1149755"/>
    <lineage>
        <taxon>Eukaryota</taxon>
        <taxon>Fungi</taxon>
        <taxon>Dikarya</taxon>
        <taxon>Ascomycota</taxon>
        <taxon>Pezizomycotina</taxon>
        <taxon>Leotiomycetes</taxon>
        <taxon>Helotiales</taxon>
        <taxon>Hyaloscyphaceae</taxon>
        <taxon>Hyaloscypha</taxon>
        <taxon>Hyaloscypha variabilis</taxon>
    </lineage>
</organism>
<dbReference type="Pfam" id="PF14765">
    <property type="entry name" value="PS-DH"/>
    <property type="match status" value="1"/>
</dbReference>
<dbReference type="SMART" id="SM00827">
    <property type="entry name" value="PKS_AT"/>
    <property type="match status" value="1"/>
</dbReference>
<dbReference type="Pfam" id="PF00109">
    <property type="entry name" value="ketoacyl-synt"/>
    <property type="match status" value="1"/>
</dbReference>
<dbReference type="SMART" id="SM00823">
    <property type="entry name" value="PKS_PP"/>
    <property type="match status" value="1"/>
</dbReference>
<dbReference type="InterPro" id="IPR014030">
    <property type="entry name" value="Ketoacyl_synth_N"/>
</dbReference>
<dbReference type="Gene3D" id="3.40.366.10">
    <property type="entry name" value="Malonyl-Coenzyme A Acyl Carrier Protein, domain 2"/>
    <property type="match status" value="1"/>
</dbReference>
<evidence type="ECO:0000256" key="7">
    <source>
        <dbReference type="ARBA" id="ARBA00023315"/>
    </source>
</evidence>
<dbReference type="SUPFAM" id="SSF52151">
    <property type="entry name" value="FabD/lysophospholipase-like"/>
    <property type="match status" value="1"/>
</dbReference>
<evidence type="ECO:0000259" key="10">
    <source>
        <dbReference type="PROSITE" id="PS52004"/>
    </source>
</evidence>
<dbReference type="Pfam" id="PF16197">
    <property type="entry name" value="KAsynt_C_assoc"/>
    <property type="match status" value="1"/>
</dbReference>
<proteinExistence type="predicted"/>
<dbReference type="InterPro" id="IPR020807">
    <property type="entry name" value="PKS_DH"/>
</dbReference>
<dbReference type="InterPro" id="IPR006162">
    <property type="entry name" value="Ppantetheine_attach_site"/>
</dbReference>
<dbReference type="CDD" id="cd02440">
    <property type="entry name" value="AdoMet_MTases"/>
    <property type="match status" value="1"/>
</dbReference>
<keyword evidence="5" id="KW-0521">NADP</keyword>
<dbReference type="InterPro" id="IPR016036">
    <property type="entry name" value="Malonyl_transacylase_ACP-bd"/>
</dbReference>
<dbReference type="InterPro" id="IPR013154">
    <property type="entry name" value="ADH-like_N"/>
</dbReference>
<dbReference type="PANTHER" id="PTHR43775:SF49">
    <property type="entry name" value="SYNTHASE, PUTATIVE (JCVI)-RELATED"/>
    <property type="match status" value="1"/>
</dbReference>
<dbReference type="SMART" id="SM00829">
    <property type="entry name" value="PKS_ER"/>
    <property type="match status" value="1"/>
</dbReference>
<dbReference type="Gene3D" id="3.30.70.3290">
    <property type="match status" value="1"/>
</dbReference>
<feature type="active site" description="Proton acceptor; for dehydratase activity" evidence="8">
    <location>
        <position position="930"/>
    </location>
</feature>